<dbReference type="EMBL" id="MSFM01000003">
    <property type="protein sequence ID" value="PKY06635.1"/>
    <property type="molecule type" value="Genomic_DNA"/>
</dbReference>
<dbReference type="VEuPathDB" id="FungiDB:P168DRAFT_116471"/>
<accession>A0A2I1D9T6</accession>
<evidence type="ECO:0000256" key="1">
    <source>
        <dbReference type="SAM" id="MobiDB-lite"/>
    </source>
</evidence>
<feature type="region of interest" description="Disordered" evidence="1">
    <location>
        <begin position="34"/>
        <end position="202"/>
    </location>
</feature>
<feature type="chain" id="PRO_5014158636" evidence="2">
    <location>
        <begin position="18"/>
        <end position="461"/>
    </location>
</feature>
<organism evidence="3 4">
    <name type="scientific">Aspergillus campestris (strain IBT 28561)</name>
    <dbReference type="NCBI Taxonomy" id="1392248"/>
    <lineage>
        <taxon>Eukaryota</taxon>
        <taxon>Fungi</taxon>
        <taxon>Dikarya</taxon>
        <taxon>Ascomycota</taxon>
        <taxon>Pezizomycotina</taxon>
        <taxon>Eurotiomycetes</taxon>
        <taxon>Eurotiomycetidae</taxon>
        <taxon>Eurotiales</taxon>
        <taxon>Aspergillaceae</taxon>
        <taxon>Aspergillus</taxon>
        <taxon>Aspergillus subgen. Circumdati</taxon>
    </lineage>
</organism>
<dbReference type="RefSeq" id="XP_024695229.1">
    <property type="nucleotide sequence ID" value="XM_024832589.1"/>
</dbReference>
<evidence type="ECO:0000256" key="2">
    <source>
        <dbReference type="SAM" id="SignalP"/>
    </source>
</evidence>
<dbReference type="AlphaFoldDB" id="A0A2I1D9T6"/>
<protein>
    <submittedName>
        <fullName evidence="3">Uncharacterized protein</fullName>
    </submittedName>
</protein>
<keyword evidence="2" id="KW-0732">Signal</keyword>
<evidence type="ECO:0000313" key="4">
    <source>
        <dbReference type="Proteomes" id="UP000234254"/>
    </source>
</evidence>
<comment type="caution">
    <text evidence="3">The sequence shown here is derived from an EMBL/GenBank/DDBJ whole genome shotgun (WGS) entry which is preliminary data.</text>
</comment>
<reference evidence="3" key="1">
    <citation type="submission" date="2016-12" db="EMBL/GenBank/DDBJ databases">
        <title>The genomes of Aspergillus section Nigri reveals drivers in fungal speciation.</title>
        <authorList>
            <consortium name="DOE Joint Genome Institute"/>
            <person name="Vesth T.C."/>
            <person name="Nybo J."/>
            <person name="Theobald S."/>
            <person name="Brandl J."/>
            <person name="Frisvad J.C."/>
            <person name="Nielsen K.F."/>
            <person name="Lyhne E.K."/>
            <person name="Kogle M.E."/>
            <person name="Kuo A."/>
            <person name="Riley R."/>
            <person name="Clum A."/>
            <person name="Nolan M."/>
            <person name="Lipzen A."/>
            <person name="Salamov A."/>
            <person name="Henrissat B."/>
            <person name="Wiebenga A."/>
            <person name="De vries R.P."/>
            <person name="Grigoriev I.V."/>
            <person name="Mortensen U.H."/>
            <person name="Andersen M.R."/>
            <person name="Baker S.E."/>
        </authorList>
    </citation>
    <scope>NUCLEOTIDE SEQUENCE</scope>
    <source>
        <strain evidence="3">IBT 28561</strain>
    </source>
</reference>
<feature type="compositionally biased region" description="Low complexity" evidence="1">
    <location>
        <begin position="115"/>
        <end position="128"/>
    </location>
</feature>
<dbReference type="OrthoDB" id="3798541at2759"/>
<keyword evidence="4" id="KW-1185">Reference proteome</keyword>
<sequence length="461" mass="45599">MKASILTAIAMAACVVASPMGSLAQARDEVAARSGCPCACPSCDDEPGVPSVPSTGTPEPEKPSGPPPVDVPGVPGGPSGPGAPVPEEPSVPAPGGPGAPVPEEPSVPAPGGPGAPTVPEEPSVPAPNGSGGPGAPTTPEVPATTGVPNPPAVPSSPVDTPTTPEQPPHQGGEDEGDNDDDEGDDEGDNDDDEGDDDHEGGCPTCGNKPEPCDEEGCHGTGHLIQDLGPQGKKLLTVIGLDSQKLLVSLSPAVTHLLEGLGLIGLGKPVGEVIKEAATVGELIADLGDPIECLLTVVGQDTGYLLIRLDPGLAGLLKGLGLPSIANPVGNLIGAVGKSLKRQDGLLEDIAPVVDCILRIVGDDLQILLVRLSGPVAELVAGLGLTTLAEPVGEVIRSAATVGELVHDLGPVVGCLLTVVGEDGELLLVRLAPAVADLVSGLGLPALGVPVGEVINALGESI</sequence>
<dbReference type="GeneID" id="36540110"/>
<feature type="compositionally biased region" description="Pro residues" evidence="1">
    <location>
        <begin position="81"/>
        <end position="113"/>
    </location>
</feature>
<feature type="signal peptide" evidence="2">
    <location>
        <begin position="1"/>
        <end position="17"/>
    </location>
</feature>
<feature type="compositionally biased region" description="Acidic residues" evidence="1">
    <location>
        <begin position="173"/>
        <end position="198"/>
    </location>
</feature>
<dbReference type="Proteomes" id="UP000234254">
    <property type="component" value="Unassembled WGS sequence"/>
</dbReference>
<gene>
    <name evidence="3" type="ORF">P168DRAFT_116471</name>
</gene>
<name>A0A2I1D9T6_ASPC2</name>
<proteinExistence type="predicted"/>
<evidence type="ECO:0000313" key="3">
    <source>
        <dbReference type="EMBL" id="PKY06635.1"/>
    </source>
</evidence>